<gene>
    <name evidence="2" type="ORF">RchiOBHm_Chr3g0467811</name>
</gene>
<keyword evidence="3" id="KW-1185">Reference proteome</keyword>
<dbReference type="Gramene" id="PRQ43375">
    <property type="protein sequence ID" value="PRQ43375"/>
    <property type="gene ID" value="RchiOBHm_Chr3g0467811"/>
</dbReference>
<evidence type="ECO:0000256" key="1">
    <source>
        <dbReference type="SAM" id="MobiDB-lite"/>
    </source>
</evidence>
<dbReference type="EMBL" id="PDCK01000041">
    <property type="protein sequence ID" value="PRQ43375.1"/>
    <property type="molecule type" value="Genomic_DNA"/>
</dbReference>
<comment type="caution">
    <text evidence="2">The sequence shown here is derived from an EMBL/GenBank/DDBJ whole genome shotgun (WGS) entry which is preliminary data.</text>
</comment>
<sequence>MISVENPSFDGKMVTGGGRSRRKSAKVPNCHRSFLRSKSRFSGQIVVKYLHRRDKGKKPSLGVAGLCPGSAGGGRYRMIGAF</sequence>
<dbReference type="AlphaFoldDB" id="A0A2P6RAC7"/>
<evidence type="ECO:0000313" key="2">
    <source>
        <dbReference type="EMBL" id="PRQ43375.1"/>
    </source>
</evidence>
<feature type="region of interest" description="Disordered" evidence="1">
    <location>
        <begin position="1"/>
        <end position="28"/>
    </location>
</feature>
<name>A0A2P6RAC7_ROSCH</name>
<protein>
    <submittedName>
        <fullName evidence="2">Uncharacterized protein</fullName>
    </submittedName>
</protein>
<organism evidence="2 3">
    <name type="scientific">Rosa chinensis</name>
    <name type="common">China rose</name>
    <dbReference type="NCBI Taxonomy" id="74649"/>
    <lineage>
        <taxon>Eukaryota</taxon>
        <taxon>Viridiplantae</taxon>
        <taxon>Streptophyta</taxon>
        <taxon>Embryophyta</taxon>
        <taxon>Tracheophyta</taxon>
        <taxon>Spermatophyta</taxon>
        <taxon>Magnoliopsida</taxon>
        <taxon>eudicotyledons</taxon>
        <taxon>Gunneridae</taxon>
        <taxon>Pentapetalae</taxon>
        <taxon>rosids</taxon>
        <taxon>fabids</taxon>
        <taxon>Rosales</taxon>
        <taxon>Rosaceae</taxon>
        <taxon>Rosoideae</taxon>
        <taxon>Rosoideae incertae sedis</taxon>
        <taxon>Rosa</taxon>
    </lineage>
</organism>
<proteinExistence type="predicted"/>
<dbReference type="Proteomes" id="UP000238479">
    <property type="component" value="Chromosome 3"/>
</dbReference>
<reference evidence="2 3" key="1">
    <citation type="journal article" date="2018" name="Nat. Genet.">
        <title>The Rosa genome provides new insights in the design of modern roses.</title>
        <authorList>
            <person name="Bendahmane M."/>
        </authorList>
    </citation>
    <scope>NUCLEOTIDE SEQUENCE [LARGE SCALE GENOMIC DNA]</scope>
    <source>
        <strain evidence="3">cv. Old Blush</strain>
    </source>
</reference>
<accession>A0A2P6RAC7</accession>
<evidence type="ECO:0000313" key="3">
    <source>
        <dbReference type="Proteomes" id="UP000238479"/>
    </source>
</evidence>